<proteinExistence type="predicted"/>
<keyword evidence="3" id="KW-1185">Reference proteome</keyword>
<accession>A0A5B0NJD2</accession>
<dbReference type="AlphaFoldDB" id="A0A5B0NJD2"/>
<evidence type="ECO:0000313" key="2">
    <source>
        <dbReference type="EMBL" id="KAA1107714.1"/>
    </source>
</evidence>
<sequence>MKPQDGSGLLEPWNQLEEFYSMTRIDRSTVSPGLWTNDNEGKADLQATIPDATGLSYNI</sequence>
<protein>
    <submittedName>
        <fullName evidence="1">Uncharacterized protein</fullName>
    </submittedName>
</protein>
<evidence type="ECO:0000313" key="3">
    <source>
        <dbReference type="Proteomes" id="UP000324748"/>
    </source>
</evidence>
<dbReference type="EMBL" id="VDEP01000307">
    <property type="protein sequence ID" value="KAA1107714.1"/>
    <property type="molecule type" value="Genomic_DNA"/>
</dbReference>
<reference evidence="3 4" key="1">
    <citation type="submission" date="2019-05" db="EMBL/GenBank/DDBJ databases">
        <title>Emergence of the Ug99 lineage of the wheat stem rust pathogen through somatic hybridization.</title>
        <authorList>
            <person name="Li F."/>
            <person name="Upadhyaya N.M."/>
            <person name="Sperschneider J."/>
            <person name="Matny O."/>
            <person name="Nguyen-Phuc H."/>
            <person name="Mago R."/>
            <person name="Raley C."/>
            <person name="Miller M.E."/>
            <person name="Silverstein K.A.T."/>
            <person name="Henningsen E."/>
            <person name="Hirsch C.D."/>
            <person name="Visser B."/>
            <person name="Pretorius Z.A."/>
            <person name="Steffenson B.J."/>
            <person name="Schwessinger B."/>
            <person name="Dodds P.N."/>
            <person name="Figueroa M."/>
        </authorList>
    </citation>
    <scope>NUCLEOTIDE SEQUENCE [LARGE SCALE GENOMIC DNA]</scope>
    <source>
        <strain evidence="1">21-0</strain>
        <strain evidence="2 4">Ug99</strain>
    </source>
</reference>
<dbReference type="Proteomes" id="UP000325313">
    <property type="component" value="Unassembled WGS sequence"/>
</dbReference>
<organism evidence="1 3">
    <name type="scientific">Puccinia graminis f. sp. tritici</name>
    <dbReference type="NCBI Taxonomy" id="56615"/>
    <lineage>
        <taxon>Eukaryota</taxon>
        <taxon>Fungi</taxon>
        <taxon>Dikarya</taxon>
        <taxon>Basidiomycota</taxon>
        <taxon>Pucciniomycotina</taxon>
        <taxon>Pucciniomycetes</taxon>
        <taxon>Pucciniales</taxon>
        <taxon>Pucciniaceae</taxon>
        <taxon>Puccinia</taxon>
    </lineage>
</organism>
<dbReference type="EMBL" id="VSWC01000093">
    <property type="protein sequence ID" value="KAA1089395.1"/>
    <property type="molecule type" value="Genomic_DNA"/>
</dbReference>
<comment type="caution">
    <text evidence="1">The sequence shown here is derived from an EMBL/GenBank/DDBJ whole genome shotgun (WGS) entry which is preliminary data.</text>
</comment>
<dbReference type="Proteomes" id="UP000324748">
    <property type="component" value="Unassembled WGS sequence"/>
</dbReference>
<name>A0A5B0NJD2_PUCGR</name>
<gene>
    <name evidence="1" type="ORF">PGT21_017076</name>
    <name evidence="2" type="ORF">PGTUg99_006479</name>
</gene>
<evidence type="ECO:0000313" key="4">
    <source>
        <dbReference type="Proteomes" id="UP000325313"/>
    </source>
</evidence>
<evidence type="ECO:0000313" key="1">
    <source>
        <dbReference type="EMBL" id="KAA1089395.1"/>
    </source>
</evidence>